<evidence type="ECO:0000256" key="1">
    <source>
        <dbReference type="SAM" id="MobiDB-lite"/>
    </source>
</evidence>
<keyword evidence="3" id="KW-1185">Reference proteome</keyword>
<feature type="region of interest" description="Disordered" evidence="1">
    <location>
        <begin position="201"/>
        <end position="233"/>
    </location>
</feature>
<dbReference type="OrthoDB" id="2520703at2759"/>
<organism evidence="2 3">
    <name type="scientific">Plenodomus tracheiphilus IPT5</name>
    <dbReference type="NCBI Taxonomy" id="1408161"/>
    <lineage>
        <taxon>Eukaryota</taxon>
        <taxon>Fungi</taxon>
        <taxon>Dikarya</taxon>
        <taxon>Ascomycota</taxon>
        <taxon>Pezizomycotina</taxon>
        <taxon>Dothideomycetes</taxon>
        <taxon>Pleosporomycetidae</taxon>
        <taxon>Pleosporales</taxon>
        <taxon>Pleosporineae</taxon>
        <taxon>Leptosphaeriaceae</taxon>
        <taxon>Plenodomus</taxon>
    </lineage>
</organism>
<dbReference type="AlphaFoldDB" id="A0A6A7B1F5"/>
<reference evidence="2" key="1">
    <citation type="submission" date="2020-01" db="EMBL/GenBank/DDBJ databases">
        <authorList>
            <consortium name="DOE Joint Genome Institute"/>
            <person name="Haridas S."/>
            <person name="Albert R."/>
            <person name="Binder M."/>
            <person name="Bloem J."/>
            <person name="Labutti K."/>
            <person name="Salamov A."/>
            <person name="Andreopoulos B."/>
            <person name="Baker S.E."/>
            <person name="Barry K."/>
            <person name="Bills G."/>
            <person name="Bluhm B.H."/>
            <person name="Cannon C."/>
            <person name="Castanera R."/>
            <person name="Culley D.E."/>
            <person name="Daum C."/>
            <person name="Ezra D."/>
            <person name="Gonzalez J.B."/>
            <person name="Henrissat B."/>
            <person name="Kuo A."/>
            <person name="Liang C."/>
            <person name="Lipzen A."/>
            <person name="Lutzoni F."/>
            <person name="Magnuson J."/>
            <person name="Mondo S."/>
            <person name="Nolan M."/>
            <person name="Ohm R."/>
            <person name="Pangilinan J."/>
            <person name="Park H.-J."/>
            <person name="Ramirez L."/>
            <person name="Alfaro M."/>
            <person name="Sun H."/>
            <person name="Tritt A."/>
            <person name="Yoshinaga Y."/>
            <person name="Zwiers L.-H."/>
            <person name="Turgeon B.G."/>
            <person name="Goodwin S.B."/>
            <person name="Spatafora J.W."/>
            <person name="Crous P.W."/>
            <person name="Grigoriev I.V."/>
        </authorList>
    </citation>
    <scope>NUCLEOTIDE SEQUENCE</scope>
    <source>
        <strain evidence="2">IPT5</strain>
    </source>
</reference>
<accession>A0A6A7B1F5</accession>
<name>A0A6A7B1F5_9PLEO</name>
<sequence length="233" mass="26343">MPPGSNNIEEFHFKKECFVSSEILATVLASPRRLKTFTYDLSAAHLVDEDNLEQELGSMNLSIVLGCQEESLEYLSFTTSLPHVTLPRVLRFHGLRGFQSLRDLHCPYESVSQNDPEICTAFVDMFPSSLETLHLKITLLSPGEARGRCVEHLAKNCPSIAPALRELRVSPWSYYDWQECENLCSKSGLIFQADKMPDDEWVPHQRASSTHYASSSHSSDEVDLYSNDGEEQE</sequence>
<feature type="compositionally biased region" description="Low complexity" evidence="1">
    <location>
        <begin position="207"/>
        <end position="217"/>
    </location>
</feature>
<evidence type="ECO:0000313" key="3">
    <source>
        <dbReference type="Proteomes" id="UP000799423"/>
    </source>
</evidence>
<dbReference type="EMBL" id="MU006317">
    <property type="protein sequence ID" value="KAF2848507.1"/>
    <property type="molecule type" value="Genomic_DNA"/>
</dbReference>
<evidence type="ECO:0000313" key="2">
    <source>
        <dbReference type="EMBL" id="KAF2848507.1"/>
    </source>
</evidence>
<protein>
    <recommendedName>
        <fullName evidence="4">F-box domain-containing protein</fullName>
    </recommendedName>
</protein>
<evidence type="ECO:0008006" key="4">
    <source>
        <dbReference type="Google" id="ProtNLM"/>
    </source>
</evidence>
<proteinExistence type="predicted"/>
<gene>
    <name evidence="2" type="ORF">T440DRAFT_470119</name>
</gene>
<dbReference type="Proteomes" id="UP000799423">
    <property type="component" value="Unassembled WGS sequence"/>
</dbReference>